<dbReference type="RefSeq" id="XP_007880580.1">
    <property type="nucleotide sequence ID" value="XM_007882389.1"/>
</dbReference>
<evidence type="ECO:0000256" key="1">
    <source>
        <dbReference type="SAM" id="MobiDB-lite"/>
    </source>
</evidence>
<dbReference type="GO" id="GO:0005737">
    <property type="term" value="C:cytoplasm"/>
    <property type="evidence" value="ECO:0007669"/>
    <property type="project" value="TreeGrafter"/>
</dbReference>
<evidence type="ECO:0000313" key="4">
    <source>
        <dbReference type="Proteomes" id="UP000053664"/>
    </source>
</evidence>
<dbReference type="Gene3D" id="3.40.50.720">
    <property type="entry name" value="NAD(P)-binding Rossmann-like Domain"/>
    <property type="match status" value="1"/>
</dbReference>
<dbReference type="SUPFAM" id="SSF51735">
    <property type="entry name" value="NAD(P)-binding Rossmann-fold domains"/>
    <property type="match status" value="1"/>
</dbReference>
<dbReference type="AlphaFoldDB" id="A0A061H5J6"/>
<dbReference type="InterPro" id="IPR036291">
    <property type="entry name" value="NAD(P)-bd_dom_sf"/>
</dbReference>
<dbReference type="EMBL" id="KE361638">
    <property type="protein sequence ID" value="EPQ27724.1"/>
    <property type="molecule type" value="Genomic_DNA"/>
</dbReference>
<dbReference type="KEGG" id="pfp:PFL1_04861"/>
<dbReference type="Pfam" id="PF01370">
    <property type="entry name" value="Epimerase"/>
    <property type="match status" value="1"/>
</dbReference>
<dbReference type="Proteomes" id="UP000053664">
    <property type="component" value="Unassembled WGS sequence"/>
</dbReference>
<accession>A0A061H5J6</accession>
<evidence type="ECO:0000259" key="2">
    <source>
        <dbReference type="Pfam" id="PF01370"/>
    </source>
</evidence>
<name>A0A061H5J6_9BASI</name>
<dbReference type="PANTHER" id="PTHR48079">
    <property type="entry name" value="PROTEIN YEEZ"/>
    <property type="match status" value="1"/>
</dbReference>
<reference evidence="3 4" key="1">
    <citation type="journal article" date="2013" name="Plant Cell">
        <title>The transition from a phytopathogenic smut ancestor to an anamorphic biocontrol agent deciphered by comparative whole-genome analysis.</title>
        <authorList>
            <person name="Lefebvre F."/>
            <person name="Joly D.L."/>
            <person name="Labbe C."/>
            <person name="Teichmann B."/>
            <person name="Linning R."/>
            <person name="Belzile F."/>
            <person name="Bakkeren G."/>
            <person name="Belanger R.R."/>
        </authorList>
    </citation>
    <scope>NUCLEOTIDE SEQUENCE [LARGE SCALE GENOMIC DNA]</scope>
    <source>
        <strain evidence="3 4">PF-1</strain>
    </source>
</reference>
<dbReference type="InterPro" id="IPR001509">
    <property type="entry name" value="Epimerase_deHydtase"/>
</dbReference>
<dbReference type="InterPro" id="IPR051783">
    <property type="entry name" value="NAD(P)-dependent_oxidoreduct"/>
</dbReference>
<evidence type="ECO:0000313" key="3">
    <source>
        <dbReference type="EMBL" id="EPQ27724.1"/>
    </source>
</evidence>
<feature type="region of interest" description="Disordered" evidence="1">
    <location>
        <begin position="298"/>
        <end position="330"/>
    </location>
</feature>
<feature type="compositionally biased region" description="Basic and acidic residues" evidence="1">
    <location>
        <begin position="313"/>
        <end position="330"/>
    </location>
</feature>
<dbReference type="GO" id="GO:0004029">
    <property type="term" value="F:aldehyde dehydrogenase (NAD+) activity"/>
    <property type="evidence" value="ECO:0007669"/>
    <property type="project" value="TreeGrafter"/>
</dbReference>
<proteinExistence type="predicted"/>
<dbReference type="PANTHER" id="PTHR48079:SF6">
    <property type="entry name" value="NAD(P)-BINDING DOMAIN-CONTAINING PROTEIN-RELATED"/>
    <property type="match status" value="1"/>
</dbReference>
<dbReference type="HOGENOM" id="CLU_725889_0_0_1"/>
<dbReference type="eggNOG" id="KOG1502">
    <property type="taxonomic scope" value="Eukaryota"/>
</dbReference>
<feature type="domain" description="NAD-dependent epimerase/dehydratase" evidence="2">
    <location>
        <begin position="5"/>
        <end position="247"/>
    </location>
</feature>
<gene>
    <name evidence="3" type="ORF">PFL1_04861</name>
</gene>
<dbReference type="GeneID" id="19318961"/>
<organism evidence="3 4">
    <name type="scientific">Pseudozyma flocculosa PF-1</name>
    <dbReference type="NCBI Taxonomy" id="1277687"/>
    <lineage>
        <taxon>Eukaryota</taxon>
        <taxon>Fungi</taxon>
        <taxon>Dikarya</taxon>
        <taxon>Basidiomycota</taxon>
        <taxon>Ustilaginomycotina</taxon>
        <taxon>Ustilaginomycetes</taxon>
        <taxon>Ustilaginales</taxon>
        <taxon>Ustilaginaceae</taxon>
        <taxon>Pseudozyma</taxon>
    </lineage>
</organism>
<protein>
    <recommendedName>
        <fullName evidence="2">NAD-dependent epimerase/dehydratase domain-containing protein</fullName>
    </recommendedName>
</protein>
<sequence length="381" mass="41112">MSHTVLLLGATGFVGGQILHKLITSPLSGPDSPSVGTVIALVSGASKAAAVRSWESSLRSRSTSTVLQIEDVDRSTPQHWYNAVEQWSANVDCVINAATSDDLDLTKAINAGIIKAKHNGRKATLVHLSGVQLIESQPVGTYVETPNYNDADAKQIQSIADSAAHRLIDLEIAKAISAGAFWGSIVCPALIWGISSGPCKRYSAMVPDMVRKSLHNKRATHVGDGTNRWIHVHIDECVDLILALVADHLSNPSGAGRDHALFGSFFFASHRDLVDFKTIARAIGRVLARRGIVETDEPISVPAPPFDAQQKGVRIEDGQRSQEDQETDRKTPIWPCRTNCRCIASRGPAELGWKCTRAYDDAAIEQDVEGALDLILAESST</sequence>